<comment type="similarity">
    <text evidence="2 6">Belongs to the FKBP-type PPIase family.</text>
</comment>
<dbReference type="Proteomes" id="UP000199019">
    <property type="component" value="Unassembled WGS sequence"/>
</dbReference>
<dbReference type="PANTHER" id="PTHR43811">
    <property type="entry name" value="FKBP-TYPE PEPTIDYL-PROLYL CIS-TRANS ISOMERASE FKPA"/>
    <property type="match status" value="1"/>
</dbReference>
<feature type="signal peptide" evidence="8">
    <location>
        <begin position="1"/>
        <end position="25"/>
    </location>
</feature>
<dbReference type="InterPro" id="IPR001179">
    <property type="entry name" value="PPIase_FKBP_dom"/>
</dbReference>
<gene>
    <name evidence="10" type="ORF">SAMN05216199_3162</name>
</gene>
<protein>
    <recommendedName>
        <fullName evidence="6">Peptidyl-prolyl cis-trans isomerase</fullName>
        <ecNumber evidence="6">5.2.1.8</ecNumber>
    </recommendedName>
</protein>
<evidence type="ECO:0000256" key="4">
    <source>
        <dbReference type="ARBA" id="ARBA00023235"/>
    </source>
</evidence>
<keyword evidence="4 5" id="KW-0413">Isomerase</keyword>
<evidence type="ECO:0000256" key="6">
    <source>
        <dbReference type="RuleBase" id="RU003915"/>
    </source>
</evidence>
<evidence type="ECO:0000256" key="1">
    <source>
        <dbReference type="ARBA" id="ARBA00000971"/>
    </source>
</evidence>
<feature type="compositionally biased region" description="Polar residues" evidence="7">
    <location>
        <begin position="34"/>
        <end position="47"/>
    </location>
</feature>
<accession>A0A1H9WWJ4</accession>
<keyword evidence="11" id="KW-1185">Reference proteome</keyword>
<feature type="region of interest" description="Disordered" evidence="7">
    <location>
        <begin position="27"/>
        <end position="55"/>
    </location>
</feature>
<dbReference type="InterPro" id="IPR046357">
    <property type="entry name" value="PPIase_dom_sf"/>
</dbReference>
<evidence type="ECO:0000256" key="7">
    <source>
        <dbReference type="SAM" id="MobiDB-lite"/>
    </source>
</evidence>
<keyword evidence="8" id="KW-0732">Signal</keyword>
<dbReference type="STRING" id="587636.SAMN05216199_3162"/>
<evidence type="ECO:0000313" key="10">
    <source>
        <dbReference type="EMBL" id="SES38312.1"/>
    </source>
</evidence>
<proteinExistence type="inferred from homology"/>
<sequence length="319" mass="33058">MLKRRTRTLSAAAVAVVLTAGALSACGDGKDASKSTALDQTTVSGGSATEAPKVEVKPKPLKVTETQTRVLKAGDGPVVKGDEIVSLNYVLLNGKDGSQLDTNFGKQKLGLNLGDKNLLPGIKKGVANQKVGSRILVAMPPKDAFGAQGNAQIKVAKDDTVVFLFDVVSATTPLKTATGKAVTPPENLPSVTVQDGKPATITIPKGQKPPKDTVSQLLVDGSGPKVQAGQTIRVTYTGALWKNGKVFDSSASSPQGYFETVIGQKQVITAWDKELVGKNVGSRVLLVVPPKDGYGAAGSPPKISGTDTLVFVVDILAAY</sequence>
<dbReference type="PROSITE" id="PS51257">
    <property type="entry name" value="PROKAR_LIPOPROTEIN"/>
    <property type="match status" value="1"/>
</dbReference>
<organism evidence="10 11">
    <name type="scientific">Pedococcus cremeus</name>
    <dbReference type="NCBI Taxonomy" id="587636"/>
    <lineage>
        <taxon>Bacteria</taxon>
        <taxon>Bacillati</taxon>
        <taxon>Actinomycetota</taxon>
        <taxon>Actinomycetes</taxon>
        <taxon>Micrococcales</taxon>
        <taxon>Intrasporangiaceae</taxon>
        <taxon>Pedococcus</taxon>
    </lineage>
</organism>
<dbReference type="SUPFAM" id="SSF54534">
    <property type="entry name" value="FKBP-like"/>
    <property type="match status" value="2"/>
</dbReference>
<comment type="catalytic activity">
    <reaction evidence="1 5 6">
        <text>[protein]-peptidylproline (omega=180) = [protein]-peptidylproline (omega=0)</text>
        <dbReference type="Rhea" id="RHEA:16237"/>
        <dbReference type="Rhea" id="RHEA-COMP:10747"/>
        <dbReference type="Rhea" id="RHEA-COMP:10748"/>
        <dbReference type="ChEBI" id="CHEBI:83833"/>
        <dbReference type="ChEBI" id="CHEBI:83834"/>
        <dbReference type="EC" id="5.2.1.8"/>
    </reaction>
</comment>
<feature type="domain" description="PPIase FKBP-type" evidence="9">
    <location>
        <begin position="229"/>
        <end position="319"/>
    </location>
</feature>
<dbReference type="OrthoDB" id="25996at2"/>
<evidence type="ECO:0000256" key="3">
    <source>
        <dbReference type="ARBA" id="ARBA00023110"/>
    </source>
</evidence>
<evidence type="ECO:0000259" key="9">
    <source>
        <dbReference type="PROSITE" id="PS50059"/>
    </source>
</evidence>
<dbReference type="PROSITE" id="PS50059">
    <property type="entry name" value="FKBP_PPIASE"/>
    <property type="match status" value="2"/>
</dbReference>
<dbReference type="EC" id="5.2.1.8" evidence="6"/>
<dbReference type="AlphaFoldDB" id="A0A1H9WWJ4"/>
<evidence type="ECO:0000256" key="5">
    <source>
        <dbReference type="PROSITE-ProRule" id="PRU00277"/>
    </source>
</evidence>
<dbReference type="GO" id="GO:0003755">
    <property type="term" value="F:peptidyl-prolyl cis-trans isomerase activity"/>
    <property type="evidence" value="ECO:0007669"/>
    <property type="project" value="UniProtKB-UniRule"/>
</dbReference>
<reference evidence="11" key="1">
    <citation type="submission" date="2016-10" db="EMBL/GenBank/DDBJ databases">
        <authorList>
            <person name="Varghese N."/>
            <person name="Submissions S."/>
        </authorList>
    </citation>
    <scope>NUCLEOTIDE SEQUENCE [LARGE SCALE GENOMIC DNA]</scope>
    <source>
        <strain evidence="11">CGMCC 1.6963</strain>
    </source>
</reference>
<feature type="domain" description="PPIase FKBP-type" evidence="9">
    <location>
        <begin position="82"/>
        <end position="171"/>
    </location>
</feature>
<evidence type="ECO:0000313" key="11">
    <source>
        <dbReference type="Proteomes" id="UP000199019"/>
    </source>
</evidence>
<feature type="chain" id="PRO_5039014069" description="Peptidyl-prolyl cis-trans isomerase" evidence="8">
    <location>
        <begin position="26"/>
        <end position="319"/>
    </location>
</feature>
<keyword evidence="3 5" id="KW-0697">Rotamase</keyword>
<evidence type="ECO:0000256" key="2">
    <source>
        <dbReference type="ARBA" id="ARBA00006577"/>
    </source>
</evidence>
<dbReference type="EMBL" id="FOHB01000006">
    <property type="protein sequence ID" value="SES38312.1"/>
    <property type="molecule type" value="Genomic_DNA"/>
</dbReference>
<dbReference type="Pfam" id="PF00254">
    <property type="entry name" value="FKBP_C"/>
    <property type="match status" value="2"/>
</dbReference>
<dbReference type="Gene3D" id="3.10.50.40">
    <property type="match status" value="2"/>
</dbReference>
<evidence type="ECO:0000256" key="8">
    <source>
        <dbReference type="SAM" id="SignalP"/>
    </source>
</evidence>
<dbReference type="PANTHER" id="PTHR43811:SF19">
    <property type="entry name" value="39 KDA FK506-BINDING NUCLEAR PROTEIN"/>
    <property type="match status" value="1"/>
</dbReference>
<dbReference type="RefSeq" id="WP_091760160.1">
    <property type="nucleotide sequence ID" value="NZ_FOHB01000006.1"/>
</dbReference>
<name>A0A1H9WWJ4_9MICO</name>